<dbReference type="AlphaFoldDB" id="A0A968KSD0"/>
<dbReference type="RefSeq" id="WP_167702807.1">
    <property type="nucleotide sequence ID" value="NZ_CP118168.1"/>
</dbReference>
<feature type="transmembrane region" description="Helical" evidence="1">
    <location>
        <begin position="108"/>
        <end position="128"/>
    </location>
</feature>
<dbReference type="InterPro" id="IPR037997">
    <property type="entry name" value="Dgk1-like"/>
</dbReference>
<organism evidence="2 3">
    <name type="scientific">Entomospira nematocerorum</name>
    <dbReference type="NCBI Taxonomy" id="2719987"/>
    <lineage>
        <taxon>Bacteria</taxon>
        <taxon>Pseudomonadati</taxon>
        <taxon>Spirochaetota</taxon>
        <taxon>Spirochaetia</taxon>
        <taxon>Spirochaetales</taxon>
        <taxon>Spirochaetaceae</taxon>
        <taxon>Entomospira</taxon>
    </lineage>
</organism>
<sequence length="201" mass="22013">MQNHQQKEFWETARQELMRKVIHMGSILSIFVAKYSLPLLISILVFVTLVYIFAESLRLIRGGKSLITQIVALTKRGNEEDRPALGPITLSIGVMCAFIFFPPVAARIAVAALAFGDGLASLVGRLFGKTRPAFLQGKSVEGSLSCFVAVFVTTWIFSKGHLPLSVIIAIVVTVVEALPLKSFDNIAIPIIVGMISYRFGF</sequence>
<gene>
    <name evidence="2" type="ORF">HCT46_00140</name>
</gene>
<accession>A0A968KSD0</accession>
<proteinExistence type="predicted"/>
<name>A0A968KSD0_9SPIO</name>
<keyword evidence="2" id="KW-0808">Transferase</keyword>
<dbReference type="EMBL" id="JAATLK010000001">
    <property type="protein sequence ID" value="NIZ46336.1"/>
    <property type="molecule type" value="Genomic_DNA"/>
</dbReference>
<feature type="transmembrane region" description="Helical" evidence="1">
    <location>
        <begin position="140"/>
        <end position="157"/>
    </location>
</feature>
<dbReference type="PANTHER" id="PTHR31303:SF1">
    <property type="entry name" value="CTP-DEPENDENT DIACYLGLYCEROL KINASE 1"/>
    <property type="match status" value="1"/>
</dbReference>
<comment type="caution">
    <text evidence="2">The sequence shown here is derived from an EMBL/GenBank/DDBJ whole genome shotgun (WGS) entry which is preliminary data.</text>
</comment>
<feature type="transmembrane region" description="Helical" evidence="1">
    <location>
        <begin position="84"/>
        <end position="102"/>
    </location>
</feature>
<keyword evidence="1" id="KW-0812">Transmembrane</keyword>
<dbReference type="Proteomes" id="UP000752013">
    <property type="component" value="Unassembled WGS sequence"/>
</dbReference>
<keyword evidence="2" id="KW-0548">Nucleotidyltransferase</keyword>
<dbReference type="GO" id="GO:0004143">
    <property type="term" value="F:ATP-dependent diacylglycerol kinase activity"/>
    <property type="evidence" value="ECO:0007669"/>
    <property type="project" value="InterPro"/>
</dbReference>
<evidence type="ECO:0000313" key="3">
    <source>
        <dbReference type="Proteomes" id="UP000752013"/>
    </source>
</evidence>
<reference evidence="2" key="1">
    <citation type="submission" date="2020-03" db="EMBL/GenBank/DDBJ databases">
        <title>Spirochaetal bacteria isolated from arthropods constitute a novel genus Entomospira genus novum within the order Spirochaetales.</title>
        <authorList>
            <person name="Grana-Miraglia L."/>
            <person name="Sikutova S."/>
            <person name="Fingerle V."/>
            <person name="Sing A."/>
            <person name="Castillo-Ramirez S."/>
            <person name="Margos G."/>
            <person name="Rudolf I."/>
        </authorList>
    </citation>
    <scope>NUCLEOTIDE SEQUENCE</scope>
    <source>
        <strain evidence="2">BR208</strain>
    </source>
</reference>
<keyword evidence="1" id="KW-1133">Transmembrane helix</keyword>
<feature type="transmembrane region" description="Helical" evidence="1">
    <location>
        <begin position="163"/>
        <end position="180"/>
    </location>
</feature>
<keyword evidence="1" id="KW-0472">Membrane</keyword>
<feature type="transmembrane region" description="Helical" evidence="1">
    <location>
        <begin position="35"/>
        <end position="54"/>
    </location>
</feature>
<dbReference type="GO" id="GO:0016779">
    <property type="term" value="F:nucleotidyltransferase activity"/>
    <property type="evidence" value="ECO:0007669"/>
    <property type="project" value="UniProtKB-KW"/>
</dbReference>
<keyword evidence="3" id="KW-1185">Reference proteome</keyword>
<dbReference type="PANTHER" id="PTHR31303">
    <property type="entry name" value="CTP-DEPENDENT DIACYLGLYCEROL KINASE 1"/>
    <property type="match status" value="1"/>
</dbReference>
<evidence type="ECO:0000313" key="2">
    <source>
        <dbReference type="EMBL" id="NIZ46336.1"/>
    </source>
</evidence>
<evidence type="ECO:0000256" key="1">
    <source>
        <dbReference type="SAM" id="Phobius"/>
    </source>
</evidence>
<protein>
    <submittedName>
        <fullName evidence="2">Phosphatidate cytidylyltransferase</fullName>
    </submittedName>
</protein>